<evidence type="ECO:0000256" key="6">
    <source>
        <dbReference type="ARBA" id="ARBA00022729"/>
    </source>
</evidence>
<evidence type="ECO:0000259" key="12">
    <source>
        <dbReference type="PROSITE" id="PS50846"/>
    </source>
</evidence>
<dbReference type="GO" id="GO:0042597">
    <property type="term" value="C:periplasmic space"/>
    <property type="evidence" value="ECO:0007669"/>
    <property type="project" value="UniProtKB-SubCell"/>
</dbReference>
<sequence>MKRIVTAAFVVALFTTPIWAATQTTTLKVPGMTCPTCPITVKKALQRVPGVSKIDVNYEQKEIAVTFDDTKTSEASIMKATSDIGFPSQPVKSVK</sequence>
<dbReference type="PANTHER" id="PTHR46594">
    <property type="entry name" value="P-TYPE CATION-TRANSPORTING ATPASE"/>
    <property type="match status" value="1"/>
</dbReference>
<dbReference type="PROSITE" id="PS50846">
    <property type="entry name" value="HMA_2"/>
    <property type="match status" value="1"/>
</dbReference>
<gene>
    <name evidence="10 13" type="primary">merP</name>
    <name evidence="13" type="ORF">RBB81_00495</name>
</gene>
<dbReference type="GO" id="GO:0015097">
    <property type="term" value="F:mercury ion transmembrane transporter activity"/>
    <property type="evidence" value="ECO:0007669"/>
    <property type="project" value="UniProtKB-UniRule"/>
</dbReference>
<dbReference type="InterPro" id="IPR011795">
    <property type="entry name" value="MerP"/>
</dbReference>
<evidence type="ECO:0000313" key="13">
    <source>
        <dbReference type="EMBL" id="XCB20335.1"/>
    </source>
</evidence>
<name>A0AAU7YV54_9BACT</name>
<protein>
    <recommendedName>
        <fullName evidence="10">Periplasmic mercury ion-binding protein</fullName>
    </recommendedName>
</protein>
<keyword evidence="5 10" id="KW-0479">Metal-binding</keyword>
<dbReference type="GO" id="GO:0045340">
    <property type="term" value="F:mercury ion binding"/>
    <property type="evidence" value="ECO:0007669"/>
    <property type="project" value="UniProtKB-UniRule"/>
</dbReference>
<dbReference type="InterPro" id="IPR001802">
    <property type="entry name" value="MerP/CopZ"/>
</dbReference>
<dbReference type="PANTHER" id="PTHR46594:SF4">
    <property type="entry name" value="P-TYPE CATION-TRANSPORTING ATPASE"/>
    <property type="match status" value="1"/>
</dbReference>
<keyword evidence="6 11" id="KW-0732">Signal</keyword>
<dbReference type="InterPro" id="IPR036163">
    <property type="entry name" value="HMA_dom_sf"/>
</dbReference>
<keyword evidence="7 10" id="KW-0574">Periplasm</keyword>
<dbReference type="InterPro" id="IPR017969">
    <property type="entry name" value="Heavy-metal-associated_CS"/>
</dbReference>
<evidence type="ECO:0000256" key="7">
    <source>
        <dbReference type="ARBA" id="ARBA00022764"/>
    </source>
</evidence>
<evidence type="ECO:0000256" key="1">
    <source>
        <dbReference type="ARBA" id="ARBA00004418"/>
    </source>
</evidence>
<evidence type="ECO:0000256" key="5">
    <source>
        <dbReference type="ARBA" id="ARBA00022723"/>
    </source>
</evidence>
<evidence type="ECO:0000256" key="4">
    <source>
        <dbReference type="ARBA" id="ARBA00022466"/>
    </source>
</evidence>
<comment type="subcellular location">
    <subcellularLocation>
        <location evidence="1 10">Periplasm</location>
    </subcellularLocation>
</comment>
<dbReference type="SUPFAM" id="SSF55008">
    <property type="entry name" value="HMA, heavy metal-associated domain"/>
    <property type="match status" value="1"/>
</dbReference>
<dbReference type="Gene3D" id="3.30.70.100">
    <property type="match status" value="1"/>
</dbReference>
<reference evidence="13" key="2">
    <citation type="journal article" date="2024" name="Environ. Microbiol.">
        <title>Genome analysis and description of Tunturibacter gen. nov. expands the diversity of Terriglobia in tundra soils.</title>
        <authorList>
            <person name="Messyasz A."/>
            <person name="Mannisto M.K."/>
            <person name="Kerkhof L.J."/>
            <person name="Haggblom M.M."/>
        </authorList>
    </citation>
    <scope>NUCLEOTIDE SEQUENCE</scope>
    <source>
        <strain evidence="13">M8UP39</strain>
    </source>
</reference>
<evidence type="ECO:0000256" key="3">
    <source>
        <dbReference type="ARBA" id="ARBA00011245"/>
    </source>
</evidence>
<geneLocation type="plasmid" evidence="13">
    <name>unnamed</name>
</geneLocation>
<dbReference type="PROSITE" id="PS01047">
    <property type="entry name" value="HMA_1"/>
    <property type="match status" value="1"/>
</dbReference>
<feature type="chain" id="PRO_5043313788" description="Periplasmic mercury ion-binding protein" evidence="11">
    <location>
        <begin position="21"/>
        <end position="95"/>
    </location>
</feature>
<feature type="signal peptide" evidence="11">
    <location>
        <begin position="1"/>
        <end position="20"/>
    </location>
</feature>
<organism evidence="13">
    <name type="scientific">Tunturiibacter gelidiferens</name>
    <dbReference type="NCBI Taxonomy" id="3069689"/>
    <lineage>
        <taxon>Bacteria</taxon>
        <taxon>Pseudomonadati</taxon>
        <taxon>Acidobacteriota</taxon>
        <taxon>Terriglobia</taxon>
        <taxon>Terriglobales</taxon>
        <taxon>Acidobacteriaceae</taxon>
        <taxon>Tunturiibacter</taxon>
    </lineage>
</organism>
<evidence type="ECO:0000256" key="2">
    <source>
        <dbReference type="ARBA" id="ARBA00005938"/>
    </source>
</evidence>
<dbReference type="Pfam" id="PF00403">
    <property type="entry name" value="HMA"/>
    <property type="match status" value="1"/>
</dbReference>
<evidence type="ECO:0000256" key="11">
    <source>
        <dbReference type="SAM" id="SignalP"/>
    </source>
</evidence>
<feature type="domain" description="HMA" evidence="12">
    <location>
        <begin position="23"/>
        <end position="89"/>
    </location>
</feature>
<comment type="similarity">
    <text evidence="2">Belongs to the MerP family.</text>
</comment>
<evidence type="ECO:0000256" key="10">
    <source>
        <dbReference type="RuleBase" id="RU361212"/>
    </source>
</evidence>
<comment type="subunit">
    <text evidence="3">Monomer.</text>
</comment>
<reference evidence="13" key="1">
    <citation type="submission" date="2023-08" db="EMBL/GenBank/DDBJ databases">
        <authorList>
            <person name="Messyasz A."/>
            <person name="Mannisto M.K."/>
            <person name="Kerkhof L.J."/>
            <person name="Haggblom M."/>
        </authorList>
    </citation>
    <scope>NUCLEOTIDE SEQUENCE</scope>
    <source>
        <strain evidence="13">M8UP39</strain>
        <plasmid evidence="13">unnamed</plasmid>
    </source>
</reference>
<comment type="function">
    <text evidence="9 10">Involved in mercury resistance. Acts as a mercury scavenger that specifically binds to a mercuric ion in the periplasm and probably passes it to the cytoplasmic mercuric reductase MerA via the mercuric transport protein MerT.</text>
</comment>
<dbReference type="KEGG" id="tgi:RBB81_00495"/>
<evidence type="ECO:0000256" key="9">
    <source>
        <dbReference type="ARBA" id="ARBA00045344"/>
    </source>
</evidence>
<dbReference type="FunFam" id="3.30.70.100:FF:000005">
    <property type="entry name" value="Copper-exporting P-type ATPase A"/>
    <property type="match status" value="1"/>
</dbReference>
<keyword evidence="13" id="KW-0614">Plasmid</keyword>
<dbReference type="PRINTS" id="PR00946">
    <property type="entry name" value="HGSCAVENGER"/>
</dbReference>
<keyword evidence="8 10" id="KW-0476">Mercury</keyword>
<proteinExistence type="inferred from homology"/>
<dbReference type="RefSeq" id="WP_353070789.1">
    <property type="nucleotide sequence ID" value="NZ_CP132937.1"/>
</dbReference>
<dbReference type="EMBL" id="CP132937">
    <property type="protein sequence ID" value="XCB20335.1"/>
    <property type="molecule type" value="Genomic_DNA"/>
</dbReference>
<keyword evidence="4 10" id="KW-0475">Mercuric resistance</keyword>
<evidence type="ECO:0000256" key="8">
    <source>
        <dbReference type="ARBA" id="ARBA00022914"/>
    </source>
</evidence>
<dbReference type="AlphaFoldDB" id="A0AAU7YV54"/>
<dbReference type="NCBIfam" id="TIGR02052">
    <property type="entry name" value="MerP"/>
    <property type="match status" value="1"/>
</dbReference>
<dbReference type="CDD" id="cd00371">
    <property type="entry name" value="HMA"/>
    <property type="match status" value="1"/>
</dbReference>
<dbReference type="InterPro" id="IPR006121">
    <property type="entry name" value="HMA_dom"/>
</dbReference>
<accession>A0AAU7YV54</accession>